<dbReference type="FunFam" id="2.40.50.140:FF:000094">
    <property type="entry name" value="cold shock domain-containing protein E1 isoform X1"/>
    <property type="match status" value="1"/>
</dbReference>
<evidence type="ECO:0000256" key="6">
    <source>
        <dbReference type="ARBA" id="ARBA00022884"/>
    </source>
</evidence>
<dbReference type="InterPro" id="IPR011129">
    <property type="entry name" value="CSD"/>
</dbReference>
<keyword evidence="6" id="KW-0694">RNA-binding</keyword>
<dbReference type="PROSITE" id="PS00352">
    <property type="entry name" value="CSD_1"/>
    <property type="match status" value="3"/>
</dbReference>
<dbReference type="FunFam" id="2.40.50.140:FF:000093">
    <property type="entry name" value="cold shock domain-containing protein E1 isoform X1"/>
    <property type="match status" value="1"/>
</dbReference>
<dbReference type="PROSITE" id="PS51938">
    <property type="entry name" value="SUZ_C"/>
    <property type="match status" value="1"/>
</dbReference>
<dbReference type="GO" id="GO:1905172">
    <property type="term" value="F:RISC complex binding"/>
    <property type="evidence" value="ECO:0007669"/>
    <property type="project" value="UniProtKB-ARBA"/>
</dbReference>
<evidence type="ECO:0000256" key="7">
    <source>
        <dbReference type="ARBA" id="ARBA00044751"/>
    </source>
</evidence>
<dbReference type="SUPFAM" id="SSF50249">
    <property type="entry name" value="Nucleic acid-binding proteins"/>
    <property type="match status" value="4"/>
</dbReference>
<dbReference type="Proteomes" id="UP000694427">
    <property type="component" value="Unplaced"/>
</dbReference>
<name>A0A8C1REW0_CYPCA</name>
<feature type="domain" description="CSD" evidence="12">
    <location>
        <begin position="25"/>
        <end position="89"/>
    </location>
</feature>
<proteinExistence type="inferred from homology"/>
<feature type="region of interest" description="Disordered" evidence="11">
    <location>
        <begin position="389"/>
        <end position="408"/>
    </location>
</feature>
<dbReference type="InterPro" id="IPR024642">
    <property type="entry name" value="SUZ-C"/>
</dbReference>
<reference evidence="14" key="1">
    <citation type="submission" date="2025-08" db="UniProtKB">
        <authorList>
            <consortium name="Ensembl"/>
        </authorList>
    </citation>
    <scope>IDENTIFICATION</scope>
</reference>
<organism evidence="14 15">
    <name type="scientific">Cyprinus carpio</name>
    <name type="common">Common carp</name>
    <dbReference type="NCBI Taxonomy" id="7962"/>
    <lineage>
        <taxon>Eukaryota</taxon>
        <taxon>Metazoa</taxon>
        <taxon>Chordata</taxon>
        <taxon>Craniata</taxon>
        <taxon>Vertebrata</taxon>
        <taxon>Euteleostomi</taxon>
        <taxon>Actinopterygii</taxon>
        <taxon>Neopterygii</taxon>
        <taxon>Teleostei</taxon>
        <taxon>Ostariophysi</taxon>
        <taxon>Cypriniformes</taxon>
        <taxon>Cyprinidae</taxon>
        <taxon>Cyprininae</taxon>
        <taxon>Cyprinus</taxon>
    </lineage>
</organism>
<evidence type="ECO:0000256" key="9">
    <source>
        <dbReference type="ARBA" id="ARBA00065656"/>
    </source>
</evidence>
<comment type="subcellular location">
    <subcellularLocation>
        <location evidence="1">Cytoplasm</location>
        <location evidence="1">P-body</location>
    </subcellularLocation>
    <subcellularLocation>
        <location evidence="2">Cytoplasm</location>
        <location evidence="2">Stress granule</location>
    </subcellularLocation>
</comment>
<evidence type="ECO:0000313" key="14">
    <source>
        <dbReference type="Ensembl" id="ENSCCRP00010108953.1"/>
    </source>
</evidence>
<dbReference type="InterPro" id="IPR002059">
    <property type="entry name" value="CSP_DNA-bd"/>
</dbReference>
<dbReference type="Pfam" id="PF12901">
    <property type="entry name" value="SUZ-C"/>
    <property type="match status" value="1"/>
</dbReference>
<dbReference type="InterPro" id="IPR012340">
    <property type="entry name" value="NA-bd_OB-fold"/>
</dbReference>
<dbReference type="Pfam" id="PF00313">
    <property type="entry name" value="CSD"/>
    <property type="match status" value="4"/>
</dbReference>
<evidence type="ECO:0000259" key="12">
    <source>
        <dbReference type="PROSITE" id="PS51857"/>
    </source>
</evidence>
<dbReference type="PROSITE" id="PS51857">
    <property type="entry name" value="CSD_2"/>
    <property type="match status" value="4"/>
</dbReference>
<dbReference type="Ensembl" id="ENSCCRT00010121228.1">
    <property type="protein sequence ID" value="ENSCCRP00010108953.1"/>
    <property type="gene ID" value="ENSCCRG00010045159.1"/>
</dbReference>
<dbReference type="PANTHER" id="PTHR12913:SF2">
    <property type="entry name" value="COLD SHOCK DOMAIN-CONTAINING PROTEIN E1 ISOFORM X1"/>
    <property type="match status" value="1"/>
</dbReference>
<dbReference type="GO" id="GO:0000932">
    <property type="term" value="C:P-body"/>
    <property type="evidence" value="ECO:0007669"/>
    <property type="project" value="UniProtKB-SubCell"/>
</dbReference>
<comment type="subunit">
    <text evidence="9">Component of a multi subunit autoregulatory ribonucleoprotein complex (ARC), at least composed of IGF2BP1, PABPC1 and CSDE1. Interacts with STRAP. Part of a complex associated with the FOS mCRD domain and consisting of PABPC1, PAIP1, HNRPD and SYNCRIP. The interaction with PABPC1 is direct and RNA-independent. Interacts with EIF4ENIF1/4E-T.</text>
</comment>
<dbReference type="GO" id="GO:0003723">
    <property type="term" value="F:RNA binding"/>
    <property type="evidence" value="ECO:0007669"/>
    <property type="project" value="UniProtKB-KW"/>
</dbReference>
<sequence>MSFDPSLLHNNGHGGFANGTSMGIRETGVVEKLLASYGFIQCSERQARLFFHCSQYNGNLQELKIGDDVEFEVSSDRRTGKPIAVKLVKIKAEMLPEERISGQVVSAIPSHLDGKSAPGQVPTGSVCYERNGEVFYLTYTPEDVEGNVTLDTGDKVNFYMETNKHTGAVSAHNIVLVKKKQSRCQGVVCATKEAFGFIERGDVVKEIFFHYSEFKGDLEALQAGDDVEFSIKERNGKEVATDVRLLPQGTVIFEDISIETFEGTVTKVIPKVPTKNQNDPLPGRISARINFTDKELLFGEKDTKSKVTLLEGDHVQFNISTDRRDKLERATNIDILPDTFHFTKEAREMDMLSAQRNHAVRIKKLPKGTVSFHTQSELRFVGVVEKEAAPATTAKNSSPSKGKEKDAEEGLIAYEESGVKSTLPYYIKDLEGGAYPQLGDKVEFSISEVKRTGQQSAVSLKILNRAVGTKRLLGYIATLKDNFGFIETANHDQEIFFHYSEVCGDVDNMDLGDTVEYTLSKGKGNKISAEKVTKVAAVNGVEEDESNTMFLGKVIRPLRSVDPSQNDYQGLIEITEEEYFIIMLETMNSDNFKGQSYPFGIVGVANKGDCLQKGEMVKFQLCTVAQTGQKMACNIVPQRRALVECVKDQFGFITYEVGESKKLFFHVKEVQDGLELQAGDEVEFSVILNQRTGKCSACNVRRVSEGPKPVATPRPDRLVNRLKSITLDDTNAPRLVIIRQPRGPDNSKGFNVERKSHQPGVTD</sequence>
<comment type="similarity">
    <text evidence="7">Belongs to the UNR family.</text>
</comment>
<keyword evidence="4" id="KW-0597">Phosphoprotein</keyword>
<gene>
    <name evidence="14" type="primary">LOC109061991</name>
</gene>
<evidence type="ECO:0000259" key="13">
    <source>
        <dbReference type="PROSITE" id="PS51938"/>
    </source>
</evidence>
<feature type="domain" description="CSD" evidence="12">
    <location>
        <begin position="471"/>
        <end position="534"/>
    </location>
</feature>
<dbReference type="InterPro" id="IPR019844">
    <property type="entry name" value="CSD_CS"/>
</dbReference>
<feature type="region of interest" description="Disordered" evidence="11">
    <location>
        <begin position="739"/>
        <end position="763"/>
    </location>
</feature>
<dbReference type="Pfam" id="PF23456">
    <property type="entry name" value="CSDE1"/>
    <property type="match status" value="4"/>
</dbReference>
<dbReference type="CDD" id="cd04458">
    <property type="entry name" value="CSP_CDS"/>
    <property type="match status" value="2"/>
</dbReference>
<dbReference type="GO" id="GO:0010494">
    <property type="term" value="C:cytoplasmic stress granule"/>
    <property type="evidence" value="ECO:0007669"/>
    <property type="project" value="UniProtKB-SubCell"/>
</dbReference>
<dbReference type="Gene3D" id="2.40.50.140">
    <property type="entry name" value="Nucleic acid-binding proteins"/>
    <property type="match status" value="7"/>
</dbReference>
<evidence type="ECO:0000256" key="4">
    <source>
        <dbReference type="ARBA" id="ARBA00022553"/>
    </source>
</evidence>
<keyword evidence="3" id="KW-0963">Cytoplasm</keyword>
<evidence type="ECO:0000256" key="10">
    <source>
        <dbReference type="ARBA" id="ARBA00069501"/>
    </source>
</evidence>
<evidence type="ECO:0000313" key="15">
    <source>
        <dbReference type="Proteomes" id="UP000694427"/>
    </source>
</evidence>
<evidence type="ECO:0000256" key="2">
    <source>
        <dbReference type="ARBA" id="ARBA00004210"/>
    </source>
</evidence>
<feature type="domain" description="CSD" evidence="12">
    <location>
        <begin position="183"/>
        <end position="245"/>
    </location>
</feature>
<reference evidence="14" key="2">
    <citation type="submission" date="2025-09" db="UniProtKB">
        <authorList>
            <consortium name="Ensembl"/>
        </authorList>
    </citation>
    <scope>IDENTIFICATION</scope>
</reference>
<evidence type="ECO:0000256" key="8">
    <source>
        <dbReference type="ARBA" id="ARBA00057277"/>
    </source>
</evidence>
<keyword evidence="5" id="KW-0677">Repeat</keyword>
<evidence type="ECO:0000256" key="5">
    <source>
        <dbReference type="ARBA" id="ARBA00022737"/>
    </source>
</evidence>
<dbReference type="FunFam" id="2.40.50.140:FF:000055">
    <property type="entry name" value="Cold shock domain containing E1, RNA-binding"/>
    <property type="match status" value="1"/>
</dbReference>
<keyword evidence="15" id="KW-1185">Reference proteome</keyword>
<protein>
    <recommendedName>
        <fullName evidence="10">Cold shock domain-containing protein E1</fullName>
    </recommendedName>
</protein>
<dbReference type="PANTHER" id="PTHR12913">
    <property type="entry name" value="UNR PROTEIN N-RAS UPSTREAM GENE PROTEIN"/>
    <property type="match status" value="1"/>
</dbReference>
<dbReference type="SMART" id="SM00357">
    <property type="entry name" value="CSP"/>
    <property type="match status" value="4"/>
</dbReference>
<feature type="domain" description="CSD" evidence="12">
    <location>
        <begin position="638"/>
        <end position="702"/>
    </location>
</feature>
<dbReference type="InterPro" id="IPR056400">
    <property type="entry name" value="CSDE1"/>
</dbReference>
<evidence type="ECO:0000256" key="3">
    <source>
        <dbReference type="ARBA" id="ARBA00022490"/>
    </source>
</evidence>
<dbReference type="AlphaFoldDB" id="A0A8C1REW0"/>
<evidence type="ECO:0000256" key="1">
    <source>
        <dbReference type="ARBA" id="ARBA00004201"/>
    </source>
</evidence>
<comment type="function">
    <text evidence="8">RNA-binding protein involved in translationally coupled mRNA turnover. Implicated with other RNA-binding proteins in the cytoplasmic deadenylation/translational and decay interplay of the FOS mRNA mediated by the major coding-region determinant of instability (mCRD) domain. Required for efficient formation of stress granules.</text>
</comment>
<accession>A0A8C1REW0</accession>
<evidence type="ECO:0000256" key="11">
    <source>
        <dbReference type="SAM" id="MobiDB-lite"/>
    </source>
</evidence>
<feature type="domain" description="SUZ-C" evidence="13">
    <location>
        <begin position="713"/>
        <end position="754"/>
    </location>
</feature>